<dbReference type="InterPro" id="IPR026002">
    <property type="entry name" value="ATC_hydrolase-like"/>
</dbReference>
<comment type="caution">
    <text evidence="1">The sequence shown here is derived from an EMBL/GenBank/DDBJ whole genome shotgun (WGS) entry which is preliminary data.</text>
</comment>
<keyword evidence="2" id="KW-1185">Reference proteome</keyword>
<proteinExistence type="predicted"/>
<dbReference type="Pfam" id="PF14196">
    <property type="entry name" value="ATC_hydrolase"/>
    <property type="match status" value="1"/>
</dbReference>
<accession>A0ABV2RMA8</accession>
<name>A0ABV2RMA8_BRAJP</name>
<evidence type="ECO:0000313" key="1">
    <source>
        <dbReference type="EMBL" id="MET4717967.1"/>
    </source>
</evidence>
<evidence type="ECO:0000313" key="2">
    <source>
        <dbReference type="Proteomes" id="UP001549291"/>
    </source>
</evidence>
<sequence length="247" mass="27640">MSVSVIEQAKIQAQVLVPLVKALQAELGEARANTLVRKTLGDLYRGFGEEFWKTKNETENKTDLGKAVSSAFKTYARDDALAYDVIVQTEDAFAFDVTRCRLCRVLQGAGRTGTRLSPGLHRRFRDRGRVWPRRQAHAHADHHARRQPLRFSLPARYGGITVKGTQMMRASCLAMAMLALMASCADAAIIDWQAELQRCRVLRQNVAPLLQGGEGISAVGRSNRSVRRCIWIQRIAVRKKIPGAEVW</sequence>
<protein>
    <submittedName>
        <fullName evidence="1">Uncharacterized protein</fullName>
    </submittedName>
</protein>
<dbReference type="Proteomes" id="UP001549291">
    <property type="component" value="Unassembled WGS sequence"/>
</dbReference>
<organism evidence="1 2">
    <name type="scientific">Bradyrhizobium japonicum</name>
    <dbReference type="NCBI Taxonomy" id="375"/>
    <lineage>
        <taxon>Bacteria</taxon>
        <taxon>Pseudomonadati</taxon>
        <taxon>Pseudomonadota</taxon>
        <taxon>Alphaproteobacteria</taxon>
        <taxon>Hyphomicrobiales</taxon>
        <taxon>Nitrobacteraceae</taxon>
        <taxon>Bradyrhizobium</taxon>
    </lineage>
</organism>
<gene>
    <name evidence="1" type="ORF">ABIF63_002073</name>
</gene>
<reference evidence="1 2" key="1">
    <citation type="submission" date="2024-06" db="EMBL/GenBank/DDBJ databases">
        <title>Genomic Encyclopedia of Type Strains, Phase V (KMG-V): Genome sequencing to study the core and pangenomes of soil and plant-associated prokaryotes.</title>
        <authorList>
            <person name="Whitman W."/>
        </authorList>
    </citation>
    <scope>NUCLEOTIDE SEQUENCE [LARGE SCALE GENOMIC DNA]</scope>
    <source>
        <strain evidence="1 2">USDA 160</strain>
    </source>
</reference>
<dbReference type="EMBL" id="JBEPTQ010000002">
    <property type="protein sequence ID" value="MET4717967.1"/>
    <property type="molecule type" value="Genomic_DNA"/>
</dbReference>